<keyword evidence="6" id="KW-0408">Iron</keyword>
<keyword evidence="5" id="KW-0560">Oxidoreductase</keyword>
<dbReference type="Proteomes" id="UP000295696">
    <property type="component" value="Unassembled WGS sequence"/>
</dbReference>
<dbReference type="GO" id="GO:0020037">
    <property type="term" value="F:heme binding"/>
    <property type="evidence" value="ECO:0007669"/>
    <property type="project" value="InterPro"/>
</dbReference>
<evidence type="ECO:0000256" key="6">
    <source>
        <dbReference type="ARBA" id="ARBA00023004"/>
    </source>
</evidence>
<evidence type="ECO:0000256" key="4">
    <source>
        <dbReference type="ARBA" id="ARBA00022723"/>
    </source>
</evidence>
<dbReference type="GO" id="GO:0016491">
    <property type="term" value="F:oxidoreductase activity"/>
    <property type="evidence" value="ECO:0007669"/>
    <property type="project" value="UniProtKB-KW"/>
</dbReference>
<dbReference type="PANTHER" id="PTHR32439:SF0">
    <property type="entry name" value="FERREDOXIN--NITRITE REDUCTASE, CHLOROPLASTIC"/>
    <property type="match status" value="1"/>
</dbReference>
<feature type="domain" description="Nitrite/sulphite reductase 4Fe-4S" evidence="8">
    <location>
        <begin position="171"/>
        <end position="328"/>
    </location>
</feature>
<keyword evidence="7" id="KW-0411">Iron-sulfur</keyword>
<evidence type="ECO:0000256" key="3">
    <source>
        <dbReference type="ARBA" id="ARBA00022617"/>
    </source>
</evidence>
<dbReference type="Gene3D" id="3.90.480.10">
    <property type="entry name" value="Sulfite Reductase Hemoprotein,Domain 2"/>
    <property type="match status" value="1"/>
</dbReference>
<dbReference type="Pfam" id="PF03460">
    <property type="entry name" value="NIR_SIR_ferr"/>
    <property type="match status" value="2"/>
</dbReference>
<dbReference type="PRINTS" id="PR00397">
    <property type="entry name" value="SIROHAEM"/>
</dbReference>
<evidence type="ECO:0000256" key="5">
    <source>
        <dbReference type="ARBA" id="ARBA00023002"/>
    </source>
</evidence>
<protein>
    <submittedName>
        <fullName evidence="10">NAD(P)H-dependent nitrite reductase catalytic subunit</fullName>
    </submittedName>
</protein>
<dbReference type="RefSeq" id="WP_165907650.1">
    <property type="nucleotide sequence ID" value="NZ_SLZU01000039.1"/>
</dbReference>
<keyword evidence="4" id="KW-0479">Metal-binding</keyword>
<evidence type="ECO:0000313" key="10">
    <source>
        <dbReference type="EMBL" id="TCS52251.1"/>
    </source>
</evidence>
<reference evidence="10 11" key="1">
    <citation type="submission" date="2019-03" db="EMBL/GenBank/DDBJ databases">
        <title>Genomic Encyclopedia of Type Strains, Phase IV (KMG-IV): sequencing the most valuable type-strain genomes for metagenomic binning, comparative biology and taxonomic classification.</title>
        <authorList>
            <person name="Goeker M."/>
        </authorList>
    </citation>
    <scope>NUCLEOTIDE SEQUENCE [LARGE SCALE GENOMIC DNA]</scope>
    <source>
        <strain evidence="10 11">DSM 104836</strain>
    </source>
</reference>
<dbReference type="NCBIfam" id="NF007126">
    <property type="entry name" value="PRK09567.1"/>
    <property type="match status" value="1"/>
</dbReference>
<dbReference type="AlphaFoldDB" id="A0A4R3IRU0"/>
<dbReference type="InterPro" id="IPR012798">
    <property type="entry name" value="Cbl_synth_CobG-like"/>
</dbReference>
<feature type="domain" description="Nitrite/Sulfite reductase ferredoxin-like" evidence="9">
    <location>
        <begin position="360"/>
        <end position="424"/>
    </location>
</feature>
<name>A0A4R3IRU0_9RHOB</name>
<keyword evidence="3" id="KW-0349">Heme</keyword>
<dbReference type="InterPro" id="IPR051329">
    <property type="entry name" value="NIR_SIR_4Fe-4S"/>
</dbReference>
<organism evidence="10 11">
    <name type="scientific">Primorskyibacter sedentarius</name>
    <dbReference type="NCBI Taxonomy" id="745311"/>
    <lineage>
        <taxon>Bacteria</taxon>
        <taxon>Pseudomonadati</taxon>
        <taxon>Pseudomonadota</taxon>
        <taxon>Alphaproteobacteria</taxon>
        <taxon>Rhodobacterales</taxon>
        <taxon>Roseobacteraceae</taxon>
        <taxon>Primorskyibacter</taxon>
    </lineage>
</organism>
<dbReference type="InterPro" id="IPR005117">
    <property type="entry name" value="NiRdtase/SiRdtase_haem-b_fer"/>
</dbReference>
<dbReference type="GO" id="GO:0051539">
    <property type="term" value="F:4 iron, 4 sulfur cluster binding"/>
    <property type="evidence" value="ECO:0007669"/>
    <property type="project" value="UniProtKB-KW"/>
</dbReference>
<dbReference type="Pfam" id="PF01077">
    <property type="entry name" value="NIR_SIR"/>
    <property type="match status" value="2"/>
</dbReference>
<dbReference type="SUPFAM" id="SSF56014">
    <property type="entry name" value="Nitrite and sulphite reductase 4Fe-4S domain-like"/>
    <property type="match status" value="2"/>
</dbReference>
<keyword evidence="11" id="KW-1185">Reference proteome</keyword>
<evidence type="ECO:0000313" key="11">
    <source>
        <dbReference type="Proteomes" id="UP000295696"/>
    </source>
</evidence>
<dbReference type="PANTHER" id="PTHR32439">
    <property type="entry name" value="FERREDOXIN--NITRITE REDUCTASE, CHLOROPLASTIC"/>
    <property type="match status" value="1"/>
</dbReference>
<sequence>MSQTAPGFTAEQQNYLIDILTRLNLNQAFHVGEGSASPEEVTVYGVPLEDLAKEEVAKHNMHPLDMWHMVETWEAEGHQASGLDNFLLRHLGFFDVRPAQEGYMMRMRCPGNIIRGDQMKLMGEIARDHAGGYSHVTTRGSLQLREIMPGNVIPVIEKMQSVGLTSQGTGADSARNLTVSPIAGVDPLELVDLREQAARLSLRILRTRELQGIPRKFNISFDGAGCISCVSDTNDICFRAVEVPENDQGIEPGIWLRISLGGITGHKDFARHTGLACRPAEAVDVAEAMLRVFVEHGNRCNRGKARLKYLLDSKGVDWFCKTAQEKLNAQGRGVVFANLPEGVEAPRKPVDRQAHIGVHKQSGGLNYVGVALELGHMSAHQMCELGRIAMVHGSNDMRLTVWQNPLILGVPDDAVGRVQEELAAIGLSEEANAFAAGAVACTGKWACKLALAYTKADARAIVQHLQSKYALDTPINIHLTGCPNSCAQHYIGDIGLVGTTAPGGGEGYNVFLGGGSDTDQGLARPLCGPVPSGTVIDILDHVVGRYVAERSPKQTFLEFTRGLGDEALKGLVPQEFATAC</sequence>
<proteinExistence type="inferred from homology"/>
<feature type="domain" description="Nitrite/Sulfite reductase ferredoxin-like" evidence="9">
    <location>
        <begin position="100"/>
        <end position="161"/>
    </location>
</feature>
<dbReference type="NCBIfam" id="TIGR02435">
    <property type="entry name" value="CobG"/>
    <property type="match status" value="1"/>
</dbReference>
<dbReference type="InterPro" id="IPR036136">
    <property type="entry name" value="Nit/Sulf_reduc_fer-like_dom_sf"/>
</dbReference>
<accession>A0A4R3IRU0</accession>
<comment type="similarity">
    <text evidence="1">Belongs to the nitrite and sulfite reductase 4Fe-4S domain family.</text>
</comment>
<gene>
    <name evidence="10" type="ORF">EDD52_13911</name>
</gene>
<evidence type="ECO:0000259" key="8">
    <source>
        <dbReference type="Pfam" id="PF01077"/>
    </source>
</evidence>
<feature type="domain" description="Nitrite/sulphite reductase 4Fe-4S" evidence="8">
    <location>
        <begin position="439"/>
        <end position="547"/>
    </location>
</feature>
<keyword evidence="2" id="KW-0004">4Fe-4S</keyword>
<dbReference type="GO" id="GO:0046872">
    <property type="term" value="F:metal ion binding"/>
    <property type="evidence" value="ECO:0007669"/>
    <property type="project" value="UniProtKB-KW"/>
</dbReference>
<comment type="caution">
    <text evidence="10">The sequence shown here is derived from an EMBL/GenBank/DDBJ whole genome shotgun (WGS) entry which is preliminary data.</text>
</comment>
<evidence type="ECO:0000259" key="9">
    <source>
        <dbReference type="Pfam" id="PF03460"/>
    </source>
</evidence>
<dbReference type="PROSITE" id="PS00365">
    <property type="entry name" value="NIR_SIR"/>
    <property type="match status" value="1"/>
</dbReference>
<dbReference type="InterPro" id="IPR006066">
    <property type="entry name" value="NO2/SO3_Rdtase_FeS/sirohaem_BS"/>
</dbReference>
<dbReference type="Gene3D" id="3.30.413.10">
    <property type="entry name" value="Sulfite Reductase Hemoprotein, domain 1"/>
    <property type="match status" value="2"/>
</dbReference>
<evidence type="ECO:0000256" key="1">
    <source>
        <dbReference type="ARBA" id="ARBA00010429"/>
    </source>
</evidence>
<evidence type="ECO:0000256" key="2">
    <source>
        <dbReference type="ARBA" id="ARBA00022485"/>
    </source>
</evidence>
<dbReference type="SUPFAM" id="SSF55124">
    <property type="entry name" value="Nitrite/Sulfite reductase N-terminal domain-like"/>
    <property type="match status" value="2"/>
</dbReference>
<dbReference type="InterPro" id="IPR045854">
    <property type="entry name" value="NO2/SO3_Rdtase_4Fe4S_sf"/>
</dbReference>
<dbReference type="EMBL" id="SLZU01000039">
    <property type="protein sequence ID" value="TCS52251.1"/>
    <property type="molecule type" value="Genomic_DNA"/>
</dbReference>
<evidence type="ECO:0000256" key="7">
    <source>
        <dbReference type="ARBA" id="ARBA00023014"/>
    </source>
</evidence>
<dbReference type="InterPro" id="IPR006067">
    <property type="entry name" value="NO2/SO3_Rdtase_4Fe4S_dom"/>
</dbReference>